<dbReference type="Pfam" id="PF24747">
    <property type="entry name" value="Zn-ribbon_GIR1"/>
    <property type="match status" value="1"/>
</dbReference>
<organism evidence="3 4">
    <name type="scientific">Nicotiana tabacum</name>
    <name type="common">Common tobacco</name>
    <dbReference type="NCBI Taxonomy" id="4097"/>
    <lineage>
        <taxon>Eukaryota</taxon>
        <taxon>Viridiplantae</taxon>
        <taxon>Streptophyta</taxon>
        <taxon>Embryophyta</taxon>
        <taxon>Tracheophyta</taxon>
        <taxon>Spermatophyta</taxon>
        <taxon>Magnoliopsida</taxon>
        <taxon>eudicotyledons</taxon>
        <taxon>Gunneridae</taxon>
        <taxon>Pentapetalae</taxon>
        <taxon>asterids</taxon>
        <taxon>lamiids</taxon>
        <taxon>Solanales</taxon>
        <taxon>Solanaceae</taxon>
        <taxon>Nicotianoideae</taxon>
        <taxon>Nicotianeae</taxon>
        <taxon>Nicotiana</taxon>
    </lineage>
</organism>
<reference evidence="4" key="2">
    <citation type="submission" date="2025-08" db="UniProtKB">
        <authorList>
            <consortium name="RefSeq"/>
        </authorList>
    </citation>
    <scope>IDENTIFICATION</scope>
    <source>
        <tissue evidence="4">Leaf</tissue>
    </source>
</reference>
<dbReference type="RefSeq" id="XP_016439132.1">
    <property type="nucleotide sequence ID" value="XM_016583646.1"/>
</dbReference>
<evidence type="ECO:0000313" key="4">
    <source>
        <dbReference type="RefSeq" id="XP_016439132.1"/>
    </source>
</evidence>
<dbReference type="KEGG" id="nta:107765052"/>
<dbReference type="STRING" id="4097.A0A1S3XHF7"/>
<evidence type="ECO:0000256" key="1">
    <source>
        <dbReference type="SAM" id="MobiDB-lite"/>
    </source>
</evidence>
<feature type="region of interest" description="Disordered" evidence="1">
    <location>
        <begin position="12"/>
        <end position="36"/>
    </location>
</feature>
<accession>A0A1S3XHF7</accession>
<name>A0A1S3XHF7_TOBAC</name>
<sequence length="257" mass="27927">MAAEVSTLVRIMNKGDNHDMNESSSSSSSSRGGGKSTALITRDLLGGCSILDSKELDLDLQVPSGWEKHLDLKSGKVYLQRRNSSNYFSSMNKQPKYQTVGNFQDLNSPPASNLPLSLFEDTKLDLKLISSSSSPSSSSSGYNNSVCTLEKVKFALERAEKESLKRKRSVSESVVLMSITSSPTSNSSISSIKDTDNITEHDMTSFANSSFAAGCPSCLLYVLISKTNPRCPRCDTIVPISSVISMKKPRIDLNISM</sequence>
<proteinExistence type="predicted"/>
<dbReference type="InterPro" id="IPR056440">
    <property type="entry name" value="Zn-ribbon_GIR1"/>
</dbReference>
<dbReference type="PANTHER" id="PTHR33177">
    <property type="entry name" value="PUTATIVE-RELATED"/>
    <property type="match status" value="1"/>
</dbReference>
<evidence type="ECO:0000313" key="3">
    <source>
        <dbReference type="Proteomes" id="UP000790787"/>
    </source>
</evidence>
<dbReference type="OrthoDB" id="1929178at2759"/>
<dbReference type="InterPro" id="IPR055281">
    <property type="entry name" value="GIR1-2/SIED1"/>
</dbReference>
<dbReference type="AlphaFoldDB" id="A0A1S3XHF7"/>
<dbReference type="Proteomes" id="UP000790787">
    <property type="component" value="Chromosome 1"/>
</dbReference>
<feature type="domain" description="GIR1-like zinc ribbon" evidence="2">
    <location>
        <begin position="213"/>
        <end position="238"/>
    </location>
</feature>
<dbReference type="PaxDb" id="4097-A0A1S3XHF7"/>
<dbReference type="GeneID" id="107765052"/>
<dbReference type="OMA" id="TRKMTAG"/>
<gene>
    <name evidence="4" type="primary">LOC107765052</name>
</gene>
<evidence type="ECO:0000259" key="2">
    <source>
        <dbReference type="Pfam" id="PF24747"/>
    </source>
</evidence>
<reference evidence="3" key="1">
    <citation type="journal article" date="2014" name="Nat. Commun.">
        <title>The tobacco genome sequence and its comparison with those of tomato and potato.</title>
        <authorList>
            <person name="Sierro N."/>
            <person name="Battey J.N."/>
            <person name="Ouadi S."/>
            <person name="Bakaher N."/>
            <person name="Bovet L."/>
            <person name="Willig A."/>
            <person name="Goepfert S."/>
            <person name="Peitsch M.C."/>
            <person name="Ivanov N.V."/>
        </authorList>
    </citation>
    <scope>NUCLEOTIDE SEQUENCE [LARGE SCALE GENOMIC DNA]</scope>
</reference>
<protein>
    <submittedName>
        <fullName evidence="4">Uncharacterized protein LOC107765052</fullName>
    </submittedName>
</protein>
<dbReference type="PANTHER" id="PTHR33177:SF24">
    <property type="entry name" value="FILAMENTOUS HEMAGGLUTININ TRANSPORTER"/>
    <property type="match status" value="1"/>
</dbReference>
<dbReference type="RefSeq" id="XP_016439132.1">
    <property type="nucleotide sequence ID" value="XM_016583646.2"/>
</dbReference>
<keyword evidence="3" id="KW-1185">Reference proteome</keyword>